<dbReference type="GO" id="GO:0043164">
    <property type="term" value="P:Gram-negative-bacterium-type cell wall biogenesis"/>
    <property type="evidence" value="ECO:0007669"/>
    <property type="project" value="TreeGrafter"/>
</dbReference>
<feature type="transmembrane region" description="Helical" evidence="1">
    <location>
        <begin position="6"/>
        <end position="26"/>
    </location>
</feature>
<gene>
    <name evidence="3" type="ORF">EJB06_18375</name>
</gene>
<dbReference type="Gene3D" id="3.40.50.620">
    <property type="entry name" value="HUPs"/>
    <property type="match status" value="1"/>
</dbReference>
<dbReference type="OrthoDB" id="9809813at2"/>
<keyword evidence="4" id="KW-1185">Reference proteome</keyword>
<evidence type="ECO:0000259" key="2">
    <source>
        <dbReference type="Pfam" id="PF02698"/>
    </source>
</evidence>
<dbReference type="CDD" id="cd06259">
    <property type="entry name" value="YdcF-like"/>
    <property type="match status" value="1"/>
</dbReference>
<dbReference type="Pfam" id="PF02698">
    <property type="entry name" value="DUF218"/>
    <property type="match status" value="1"/>
</dbReference>
<evidence type="ECO:0000256" key="1">
    <source>
        <dbReference type="SAM" id="Phobius"/>
    </source>
</evidence>
<feature type="transmembrane region" description="Helical" evidence="1">
    <location>
        <begin position="38"/>
        <end position="58"/>
    </location>
</feature>
<reference evidence="3 4" key="1">
    <citation type="submission" date="2018-12" db="EMBL/GenBank/DDBJ databases">
        <authorList>
            <person name="Yang E."/>
        </authorList>
    </citation>
    <scope>NUCLEOTIDE SEQUENCE [LARGE SCALE GENOMIC DNA]</scope>
    <source>
        <strain evidence="3 4">SOD</strain>
    </source>
</reference>
<organism evidence="3 4">
    <name type="scientific">Massilia atriviolacea</name>
    <dbReference type="NCBI Taxonomy" id="2495579"/>
    <lineage>
        <taxon>Bacteria</taxon>
        <taxon>Pseudomonadati</taxon>
        <taxon>Pseudomonadota</taxon>
        <taxon>Betaproteobacteria</taxon>
        <taxon>Burkholderiales</taxon>
        <taxon>Oxalobacteraceae</taxon>
        <taxon>Telluria group</taxon>
        <taxon>Massilia</taxon>
    </lineage>
</organism>
<keyword evidence="1" id="KW-0472">Membrane</keyword>
<dbReference type="InterPro" id="IPR014729">
    <property type="entry name" value="Rossmann-like_a/b/a_fold"/>
</dbReference>
<dbReference type="InterPro" id="IPR003848">
    <property type="entry name" value="DUF218"/>
</dbReference>
<dbReference type="RefSeq" id="WP_126075462.1">
    <property type="nucleotide sequence ID" value="NZ_CP051166.1"/>
</dbReference>
<dbReference type="PANTHER" id="PTHR30336">
    <property type="entry name" value="INNER MEMBRANE PROTEIN, PROBABLE PERMEASE"/>
    <property type="match status" value="1"/>
</dbReference>
<protein>
    <submittedName>
        <fullName evidence="3">YdcF family protein</fullName>
    </submittedName>
</protein>
<name>A0A430HJG3_9BURK</name>
<comment type="caution">
    <text evidence="3">The sequence shown here is derived from an EMBL/GenBank/DDBJ whole genome shotgun (WGS) entry which is preliminary data.</text>
</comment>
<dbReference type="GO" id="GO:0000270">
    <property type="term" value="P:peptidoglycan metabolic process"/>
    <property type="evidence" value="ECO:0007669"/>
    <property type="project" value="TreeGrafter"/>
</dbReference>
<keyword evidence="1" id="KW-0812">Transmembrane</keyword>
<keyword evidence="1" id="KW-1133">Transmembrane helix</keyword>
<dbReference type="EMBL" id="RXLQ01000009">
    <property type="protein sequence ID" value="RSZ57652.1"/>
    <property type="molecule type" value="Genomic_DNA"/>
</dbReference>
<dbReference type="InterPro" id="IPR051599">
    <property type="entry name" value="Cell_Envelope_Assoc"/>
</dbReference>
<proteinExistence type="predicted"/>
<evidence type="ECO:0000313" key="4">
    <source>
        <dbReference type="Proteomes" id="UP000278085"/>
    </source>
</evidence>
<dbReference type="AlphaFoldDB" id="A0A430HJG3"/>
<dbReference type="GO" id="GO:0005886">
    <property type="term" value="C:plasma membrane"/>
    <property type="evidence" value="ECO:0007669"/>
    <property type="project" value="TreeGrafter"/>
</dbReference>
<evidence type="ECO:0000313" key="3">
    <source>
        <dbReference type="EMBL" id="RSZ57652.1"/>
    </source>
</evidence>
<dbReference type="PANTHER" id="PTHR30336:SF4">
    <property type="entry name" value="ENVELOPE BIOGENESIS FACTOR ELYC"/>
    <property type="match status" value="1"/>
</dbReference>
<sequence length="252" mass="27148">MIDILVRVLLMPPMSLIVLIVAGTALRRRWPRCGRALGRLGLAALLVLSTNAGSLLLVRPLERLTAPLAEARASGAQAIVVLAAGNVHAAPEYGGADVPDDVALLRLRYAAHLQHATNLPLLVSGGNAEPDKGIASKASTMARALREDFRTPVAWTEERSADTAQNATCSAAILKAAGVRRVLLVTHAMHMPRAVRAFADAGLEVVPAPTMFYSRSTLSPLMFVPSWSGMFRSHYATHEWIGLAWQWLRRPG</sequence>
<feature type="domain" description="DUF218" evidence="2">
    <location>
        <begin position="77"/>
        <end position="242"/>
    </location>
</feature>
<dbReference type="Proteomes" id="UP000278085">
    <property type="component" value="Unassembled WGS sequence"/>
</dbReference>
<accession>A0A430HJG3</accession>